<dbReference type="InterPro" id="IPR009057">
    <property type="entry name" value="Homeodomain-like_sf"/>
</dbReference>
<dbReference type="InterPro" id="IPR036271">
    <property type="entry name" value="Tet_transcr_reg_TetR-rel_C_sf"/>
</dbReference>
<dbReference type="SUPFAM" id="SSF46689">
    <property type="entry name" value="Homeodomain-like"/>
    <property type="match status" value="1"/>
</dbReference>
<evidence type="ECO:0000256" key="2">
    <source>
        <dbReference type="ARBA" id="ARBA00023125"/>
    </source>
</evidence>
<protein>
    <submittedName>
        <fullName evidence="6">TetR family transcriptional regulator</fullName>
    </submittedName>
</protein>
<sequence>MAITQRGERARTAILETAMLRSTIDGLDGLSLGTLAAELKVSKAGLFAHFPNKEALQLAVIDYAAGHFRAEVVLPALAEESRLLRLWRAHERNLAWKGMNLPGGCFFTNAQVEFDARPGRVRDSLVTSLADWMEFLVRLATSARGHGDLLPDTDPERLAFELHAFAAATAYQSRMLPDRCGIDRARAAGLGRLRAVATDPSRLPAEA</sequence>
<evidence type="ECO:0000256" key="1">
    <source>
        <dbReference type="ARBA" id="ARBA00023015"/>
    </source>
</evidence>
<gene>
    <name evidence="6" type="ORF">Voc01_005770</name>
</gene>
<evidence type="ECO:0000313" key="7">
    <source>
        <dbReference type="Proteomes" id="UP000635606"/>
    </source>
</evidence>
<feature type="DNA-binding region" description="H-T-H motif" evidence="4">
    <location>
        <begin position="31"/>
        <end position="50"/>
    </location>
</feature>
<dbReference type="Proteomes" id="UP000635606">
    <property type="component" value="Unassembled WGS sequence"/>
</dbReference>
<organism evidence="6 7">
    <name type="scientific">Virgisporangium ochraceum</name>
    <dbReference type="NCBI Taxonomy" id="65505"/>
    <lineage>
        <taxon>Bacteria</taxon>
        <taxon>Bacillati</taxon>
        <taxon>Actinomycetota</taxon>
        <taxon>Actinomycetes</taxon>
        <taxon>Micromonosporales</taxon>
        <taxon>Micromonosporaceae</taxon>
        <taxon>Virgisporangium</taxon>
    </lineage>
</organism>
<dbReference type="GO" id="GO:0003677">
    <property type="term" value="F:DNA binding"/>
    <property type="evidence" value="ECO:0007669"/>
    <property type="project" value="UniProtKB-UniRule"/>
</dbReference>
<keyword evidence="1" id="KW-0805">Transcription regulation</keyword>
<name>A0A8J3ZQF3_9ACTN</name>
<dbReference type="Pfam" id="PF16925">
    <property type="entry name" value="TetR_C_13"/>
    <property type="match status" value="1"/>
</dbReference>
<keyword evidence="3" id="KW-0804">Transcription</keyword>
<dbReference type="SUPFAM" id="SSF48498">
    <property type="entry name" value="Tetracyclin repressor-like, C-terminal domain"/>
    <property type="match status" value="1"/>
</dbReference>
<dbReference type="InterPro" id="IPR001647">
    <property type="entry name" value="HTH_TetR"/>
</dbReference>
<dbReference type="PANTHER" id="PTHR47506">
    <property type="entry name" value="TRANSCRIPTIONAL REGULATORY PROTEIN"/>
    <property type="match status" value="1"/>
</dbReference>
<evidence type="ECO:0000256" key="3">
    <source>
        <dbReference type="ARBA" id="ARBA00023163"/>
    </source>
</evidence>
<accession>A0A8J3ZQF3</accession>
<evidence type="ECO:0000313" key="6">
    <source>
        <dbReference type="EMBL" id="GIJ65660.1"/>
    </source>
</evidence>
<dbReference type="Gene3D" id="1.10.357.10">
    <property type="entry name" value="Tetracycline Repressor, domain 2"/>
    <property type="match status" value="1"/>
</dbReference>
<evidence type="ECO:0000259" key="5">
    <source>
        <dbReference type="PROSITE" id="PS50977"/>
    </source>
</evidence>
<dbReference type="PROSITE" id="PS01081">
    <property type="entry name" value="HTH_TETR_1"/>
    <property type="match status" value="1"/>
</dbReference>
<comment type="caution">
    <text evidence="6">The sequence shown here is derived from an EMBL/GenBank/DDBJ whole genome shotgun (WGS) entry which is preliminary data.</text>
</comment>
<keyword evidence="2 4" id="KW-0238">DNA-binding</keyword>
<dbReference type="PANTHER" id="PTHR47506:SF6">
    <property type="entry name" value="HTH-TYPE TRANSCRIPTIONAL REPRESSOR NEMR"/>
    <property type="match status" value="1"/>
</dbReference>
<dbReference type="EMBL" id="BOPH01000007">
    <property type="protein sequence ID" value="GIJ65660.1"/>
    <property type="molecule type" value="Genomic_DNA"/>
</dbReference>
<keyword evidence="7" id="KW-1185">Reference proteome</keyword>
<dbReference type="PROSITE" id="PS50977">
    <property type="entry name" value="HTH_TETR_2"/>
    <property type="match status" value="1"/>
</dbReference>
<feature type="domain" description="HTH tetR-type" evidence="5">
    <location>
        <begin position="8"/>
        <end position="68"/>
    </location>
</feature>
<dbReference type="Pfam" id="PF00440">
    <property type="entry name" value="TetR_N"/>
    <property type="match status" value="1"/>
</dbReference>
<evidence type="ECO:0000256" key="4">
    <source>
        <dbReference type="PROSITE-ProRule" id="PRU00335"/>
    </source>
</evidence>
<dbReference type="AlphaFoldDB" id="A0A8J3ZQF3"/>
<dbReference type="RefSeq" id="WP_239159898.1">
    <property type="nucleotide sequence ID" value="NZ_BOPH01000007.1"/>
</dbReference>
<dbReference type="InterPro" id="IPR023772">
    <property type="entry name" value="DNA-bd_HTH_TetR-type_CS"/>
</dbReference>
<dbReference type="InterPro" id="IPR011075">
    <property type="entry name" value="TetR_C"/>
</dbReference>
<proteinExistence type="predicted"/>
<dbReference type="Gene3D" id="1.10.10.60">
    <property type="entry name" value="Homeodomain-like"/>
    <property type="match status" value="1"/>
</dbReference>
<reference evidence="6" key="1">
    <citation type="submission" date="2021-01" db="EMBL/GenBank/DDBJ databases">
        <title>Whole genome shotgun sequence of Virgisporangium ochraceum NBRC 16418.</title>
        <authorList>
            <person name="Komaki H."/>
            <person name="Tamura T."/>
        </authorList>
    </citation>
    <scope>NUCLEOTIDE SEQUENCE</scope>
    <source>
        <strain evidence="6">NBRC 16418</strain>
    </source>
</reference>